<name>M6VQP4_9LEPT</name>
<reference evidence="1 2" key="1">
    <citation type="submission" date="2013-01" db="EMBL/GenBank/DDBJ databases">
        <authorList>
            <person name="Harkins D.M."/>
            <person name="Durkin A.S."/>
            <person name="Brinkac L.M."/>
            <person name="Haft D.H."/>
            <person name="Selengut J.D."/>
            <person name="Sanka R."/>
            <person name="DePew J."/>
            <person name="Purushe J."/>
            <person name="Matthias M.A."/>
            <person name="Vinetz J.M."/>
            <person name="Sutton G.G."/>
            <person name="Nierman W.C."/>
            <person name="Fouts D.E."/>
        </authorList>
    </citation>
    <scope>NUCLEOTIDE SEQUENCE [LARGE SCALE GENOMIC DNA]</scope>
    <source>
        <strain evidence="1 2">CBC1416</strain>
    </source>
</reference>
<evidence type="ECO:0000313" key="2">
    <source>
        <dbReference type="Proteomes" id="UP000012149"/>
    </source>
</evidence>
<accession>M6VQP4</accession>
<proteinExistence type="predicted"/>
<dbReference type="EMBL" id="AKWE02000119">
    <property type="protein sequence ID" value="EMO57436.1"/>
    <property type="molecule type" value="Genomic_DNA"/>
</dbReference>
<dbReference type="AlphaFoldDB" id="M6VQP4"/>
<comment type="caution">
    <text evidence="1">The sequence shown here is derived from an EMBL/GenBank/DDBJ whole genome shotgun (WGS) entry which is preliminary data.</text>
</comment>
<evidence type="ECO:0000313" key="1">
    <source>
        <dbReference type="EMBL" id="EMO57436.1"/>
    </source>
</evidence>
<gene>
    <name evidence="1" type="ORF">LEP1GSC161_1904</name>
</gene>
<sequence length="71" mass="8605">MFLADTRRLRPSVSLRFFKRFLVGKHSWEFLHSKVLQQIIDSQILKSKLILERFVSPFENLLIFHLYTQQI</sequence>
<dbReference type="Proteomes" id="UP000012149">
    <property type="component" value="Unassembled WGS sequence"/>
</dbReference>
<organism evidence="1 2">
    <name type="scientific">Leptospira santarosai str. CBC1416</name>
    <dbReference type="NCBI Taxonomy" id="1193059"/>
    <lineage>
        <taxon>Bacteria</taxon>
        <taxon>Pseudomonadati</taxon>
        <taxon>Spirochaetota</taxon>
        <taxon>Spirochaetia</taxon>
        <taxon>Leptospirales</taxon>
        <taxon>Leptospiraceae</taxon>
        <taxon>Leptospira</taxon>
    </lineage>
</organism>
<protein>
    <submittedName>
        <fullName evidence="1">Uncharacterized protein</fullName>
    </submittedName>
</protein>